<accession>A0A2A2F4W5</accession>
<dbReference type="OrthoDB" id="9803764at2"/>
<dbReference type="EMBL" id="NSKD01000006">
    <property type="protein sequence ID" value="PAU79669.1"/>
    <property type="molecule type" value="Genomic_DNA"/>
</dbReference>
<protein>
    <submittedName>
        <fullName evidence="5">AraC family transcriptional regulator</fullName>
    </submittedName>
</protein>
<keyword evidence="6" id="KW-1185">Reference proteome</keyword>
<evidence type="ECO:0000256" key="2">
    <source>
        <dbReference type="ARBA" id="ARBA00023125"/>
    </source>
</evidence>
<dbReference type="GO" id="GO:0043565">
    <property type="term" value="F:sequence-specific DNA binding"/>
    <property type="evidence" value="ECO:0007669"/>
    <property type="project" value="InterPro"/>
</dbReference>
<dbReference type="AlphaFoldDB" id="A0A2A2F4W5"/>
<dbReference type="InterPro" id="IPR009057">
    <property type="entry name" value="Homeodomain-like_sf"/>
</dbReference>
<dbReference type="SUPFAM" id="SSF46689">
    <property type="entry name" value="Homeodomain-like"/>
    <property type="match status" value="2"/>
</dbReference>
<dbReference type="InterPro" id="IPR018060">
    <property type="entry name" value="HTH_AraC"/>
</dbReference>
<evidence type="ECO:0000313" key="6">
    <source>
        <dbReference type="Proteomes" id="UP000218896"/>
    </source>
</evidence>
<dbReference type="SMART" id="SM00342">
    <property type="entry name" value="HTH_ARAC"/>
    <property type="match status" value="1"/>
</dbReference>
<dbReference type="PANTHER" id="PTHR43130:SF11">
    <property type="entry name" value="TRANSCRIPTIONAL REGULATORY PROTEIN"/>
    <property type="match status" value="1"/>
</dbReference>
<dbReference type="PROSITE" id="PS01124">
    <property type="entry name" value="HTH_ARAC_FAMILY_2"/>
    <property type="match status" value="1"/>
</dbReference>
<dbReference type="Gene3D" id="3.40.50.880">
    <property type="match status" value="1"/>
</dbReference>
<evidence type="ECO:0000259" key="4">
    <source>
        <dbReference type="PROSITE" id="PS01124"/>
    </source>
</evidence>
<dbReference type="Pfam" id="PF12833">
    <property type="entry name" value="HTH_18"/>
    <property type="match status" value="1"/>
</dbReference>
<dbReference type="Pfam" id="PF01965">
    <property type="entry name" value="DJ-1_PfpI"/>
    <property type="match status" value="1"/>
</dbReference>
<dbReference type="PANTHER" id="PTHR43130">
    <property type="entry name" value="ARAC-FAMILY TRANSCRIPTIONAL REGULATOR"/>
    <property type="match status" value="1"/>
</dbReference>
<reference evidence="5 6" key="1">
    <citation type="submission" date="2017-08" db="EMBL/GenBank/DDBJ databases">
        <title>Halovibrio sewagensis sp. nov., isolated from wastewater of high salinity.</title>
        <authorList>
            <person name="Dong X."/>
            <person name="Zhang G."/>
        </authorList>
    </citation>
    <scope>NUCLEOTIDE SEQUENCE [LARGE SCALE GENOMIC DNA]</scope>
    <source>
        <strain evidence="5 6">YL5-2</strain>
    </source>
</reference>
<dbReference type="PRINTS" id="PR00032">
    <property type="entry name" value="HTHARAC"/>
</dbReference>
<keyword evidence="1" id="KW-0805">Transcription regulation</keyword>
<dbReference type="SUPFAM" id="SSF52317">
    <property type="entry name" value="Class I glutamine amidotransferase-like"/>
    <property type="match status" value="1"/>
</dbReference>
<dbReference type="InterPro" id="IPR020449">
    <property type="entry name" value="Tscrpt_reg_AraC-type_HTH"/>
</dbReference>
<dbReference type="InterPro" id="IPR052158">
    <property type="entry name" value="INH-QAR"/>
</dbReference>
<name>A0A2A2F4W5_9GAMM</name>
<dbReference type="InterPro" id="IPR029062">
    <property type="entry name" value="Class_I_gatase-like"/>
</dbReference>
<evidence type="ECO:0000256" key="3">
    <source>
        <dbReference type="ARBA" id="ARBA00023163"/>
    </source>
</evidence>
<dbReference type="Gene3D" id="1.10.10.60">
    <property type="entry name" value="Homeodomain-like"/>
    <property type="match status" value="2"/>
</dbReference>
<dbReference type="Proteomes" id="UP000218896">
    <property type="component" value="Unassembled WGS sequence"/>
</dbReference>
<dbReference type="InterPro" id="IPR002818">
    <property type="entry name" value="DJ-1/PfpI"/>
</dbReference>
<keyword evidence="2" id="KW-0238">DNA-binding</keyword>
<dbReference type="GO" id="GO:0003700">
    <property type="term" value="F:DNA-binding transcription factor activity"/>
    <property type="evidence" value="ECO:0007669"/>
    <property type="project" value="InterPro"/>
</dbReference>
<proteinExistence type="predicted"/>
<feature type="domain" description="HTH araC/xylS-type" evidence="4">
    <location>
        <begin position="228"/>
        <end position="326"/>
    </location>
</feature>
<organism evidence="5 6">
    <name type="scientific">Halovibrio salipaludis</name>
    <dbReference type="NCBI Taxonomy" id="2032626"/>
    <lineage>
        <taxon>Bacteria</taxon>
        <taxon>Pseudomonadati</taxon>
        <taxon>Pseudomonadota</taxon>
        <taxon>Gammaproteobacteria</taxon>
        <taxon>Oceanospirillales</taxon>
        <taxon>Halomonadaceae</taxon>
        <taxon>Halovibrio</taxon>
    </lineage>
</organism>
<dbReference type="CDD" id="cd03138">
    <property type="entry name" value="GATase1_AraC_2"/>
    <property type="match status" value="1"/>
</dbReference>
<evidence type="ECO:0000313" key="5">
    <source>
        <dbReference type="EMBL" id="PAU79669.1"/>
    </source>
</evidence>
<comment type="caution">
    <text evidence="5">The sequence shown here is derived from an EMBL/GenBank/DDBJ whole genome shotgun (WGS) entry which is preliminary data.</text>
</comment>
<keyword evidence="3" id="KW-0804">Transcription</keyword>
<sequence>MPQPEHYQVTVIGFEKALATAITGVMDLFRMAGVTWARIHDQQPEPRFSVTLATADGGPCHCVNGVSLMAGSRWDTTPQADLVIIPTIGGDVDGTLDANRTLLPLLRRWHDEGRDLASNCTGAFLLGEAGLLDGREATTHWGYSGLFRERYPEVDLRPHRLITADDNVFCAGGGMAWLDLGLFLVERYCGVDTARALARAFVMDMGRESQAAYGSIHARRYHQDEAISAVQDWLAEHLAESIRMDQLAEHFHMTPRTFKRRFRNATGDTPLRYLQQLRVEKAKKLLEQPHRRLAEITRAVGYEDTSAFSRLFHTRTGMTPGAYRSRFLPSTPSG</sequence>
<evidence type="ECO:0000256" key="1">
    <source>
        <dbReference type="ARBA" id="ARBA00023015"/>
    </source>
</evidence>
<dbReference type="RefSeq" id="WP_095618126.1">
    <property type="nucleotide sequence ID" value="NZ_NSKD01000006.1"/>
</dbReference>
<gene>
    <name evidence="5" type="ORF">CK501_12750</name>
</gene>